<feature type="signal peptide" evidence="1">
    <location>
        <begin position="1"/>
        <end position="23"/>
    </location>
</feature>
<feature type="chain" id="PRO_5011793981" description="Lipocalin-like domain-containing protein" evidence="1">
    <location>
        <begin position="24"/>
        <end position="131"/>
    </location>
</feature>
<evidence type="ECO:0000313" key="3">
    <source>
        <dbReference type="Proteomes" id="UP000199394"/>
    </source>
</evidence>
<dbReference type="RefSeq" id="WP_090308187.1">
    <property type="nucleotide sequence ID" value="NZ_FNRK01000016.1"/>
</dbReference>
<evidence type="ECO:0000313" key="2">
    <source>
        <dbReference type="EMBL" id="SEA61340.1"/>
    </source>
</evidence>
<accession>A0A1H4CM00</accession>
<name>A0A1H4CM00_9FIRM</name>
<dbReference type="EMBL" id="FNRK01000016">
    <property type="protein sequence ID" value="SEA61340.1"/>
    <property type="molecule type" value="Genomic_DNA"/>
</dbReference>
<dbReference type="OrthoDB" id="2678766at2"/>
<dbReference type="STRING" id="81409.SAMN04515656_11628"/>
<keyword evidence="1" id="KW-0732">Signal</keyword>
<keyword evidence="3" id="KW-1185">Reference proteome</keyword>
<sequence length="131" mass="13779">MKRPLKITLFIALLSVLLLGGCAASQEKTNPTPEKSLVGSWTISPESAKNLKKVVGDVSLRIVLNADGTGSVDATINGDPKSYSGTYTNTDKTITISSADMDAPLTIGYAFKGDDIIATYSALQVTLVRGN</sequence>
<evidence type="ECO:0008006" key="4">
    <source>
        <dbReference type="Google" id="ProtNLM"/>
    </source>
</evidence>
<dbReference type="Proteomes" id="UP000199394">
    <property type="component" value="Unassembled WGS sequence"/>
</dbReference>
<organism evidence="2 3">
    <name type="scientific">Eubacterium aggregans</name>
    <dbReference type="NCBI Taxonomy" id="81409"/>
    <lineage>
        <taxon>Bacteria</taxon>
        <taxon>Bacillati</taxon>
        <taxon>Bacillota</taxon>
        <taxon>Clostridia</taxon>
        <taxon>Eubacteriales</taxon>
        <taxon>Eubacteriaceae</taxon>
        <taxon>Eubacterium</taxon>
    </lineage>
</organism>
<reference evidence="2 3" key="1">
    <citation type="submission" date="2016-10" db="EMBL/GenBank/DDBJ databases">
        <authorList>
            <person name="de Groot N.N."/>
        </authorList>
    </citation>
    <scope>NUCLEOTIDE SEQUENCE [LARGE SCALE GENOMIC DNA]</scope>
    <source>
        <strain evidence="2 3">SR12</strain>
    </source>
</reference>
<dbReference type="AlphaFoldDB" id="A0A1H4CM00"/>
<gene>
    <name evidence="2" type="ORF">SAMN04515656_11628</name>
</gene>
<proteinExistence type="predicted"/>
<protein>
    <recommendedName>
        <fullName evidence="4">Lipocalin-like domain-containing protein</fullName>
    </recommendedName>
</protein>
<evidence type="ECO:0000256" key="1">
    <source>
        <dbReference type="SAM" id="SignalP"/>
    </source>
</evidence>
<dbReference type="PROSITE" id="PS51257">
    <property type="entry name" value="PROKAR_LIPOPROTEIN"/>
    <property type="match status" value="1"/>
</dbReference>